<sequence>MQNGDTVRIAHRRRLLAGAVALLLAGLATACQTTPAPGRTTAADGPAAAVPEQSPARFFGPDSFGKLSITMTEREALATGELQTEPVSTVLGKTVYSFVGGPKPDPARMAADEKLEQAVAKADAGTDTSAAGSAKAAKAYADSAQRMVERLEAFLGAGGASFRDGKLDAIAAPAGAVTAAGVKRGSSLAALKAAYAGQGLTSSSKTAYQLPVPGHAGWTVLFELKGDTVQYMSIGRGQP</sequence>
<keyword evidence="2" id="KW-0732">Signal</keyword>
<accession>A0A919MJF1</accession>
<feature type="signal peptide" evidence="2">
    <location>
        <begin position="1"/>
        <end position="30"/>
    </location>
</feature>
<feature type="region of interest" description="Disordered" evidence="1">
    <location>
        <begin position="36"/>
        <end position="55"/>
    </location>
</feature>
<dbReference type="AlphaFoldDB" id="A0A919MJF1"/>
<dbReference type="RefSeq" id="WP_203772571.1">
    <property type="nucleotide sequence ID" value="NZ_BAAAYJ010000097.1"/>
</dbReference>
<evidence type="ECO:0000313" key="3">
    <source>
        <dbReference type="EMBL" id="GIE51754.1"/>
    </source>
</evidence>
<keyword evidence="4" id="KW-1185">Reference proteome</keyword>
<organism evidence="3 4">
    <name type="scientific">Actinoplanes nipponensis</name>
    <dbReference type="NCBI Taxonomy" id="135950"/>
    <lineage>
        <taxon>Bacteria</taxon>
        <taxon>Bacillati</taxon>
        <taxon>Actinomycetota</taxon>
        <taxon>Actinomycetes</taxon>
        <taxon>Micromonosporales</taxon>
        <taxon>Micromonosporaceae</taxon>
        <taxon>Actinoplanes</taxon>
    </lineage>
</organism>
<evidence type="ECO:0008006" key="5">
    <source>
        <dbReference type="Google" id="ProtNLM"/>
    </source>
</evidence>
<reference evidence="3" key="1">
    <citation type="submission" date="2021-01" db="EMBL/GenBank/DDBJ databases">
        <title>Whole genome shotgun sequence of Actinoplanes nipponensis NBRC 14063.</title>
        <authorList>
            <person name="Komaki H."/>
            <person name="Tamura T."/>
        </authorList>
    </citation>
    <scope>NUCLEOTIDE SEQUENCE</scope>
    <source>
        <strain evidence="3">NBRC 14063</strain>
    </source>
</reference>
<comment type="caution">
    <text evidence="3">The sequence shown here is derived from an EMBL/GenBank/DDBJ whole genome shotgun (WGS) entry which is preliminary data.</text>
</comment>
<dbReference type="EMBL" id="BOMQ01000061">
    <property type="protein sequence ID" value="GIE51754.1"/>
    <property type="molecule type" value="Genomic_DNA"/>
</dbReference>
<feature type="chain" id="PRO_5038123723" description="Lipoprotein" evidence="2">
    <location>
        <begin position="31"/>
        <end position="239"/>
    </location>
</feature>
<dbReference type="Proteomes" id="UP000647172">
    <property type="component" value="Unassembled WGS sequence"/>
</dbReference>
<dbReference type="PROSITE" id="PS51318">
    <property type="entry name" value="TAT"/>
    <property type="match status" value="1"/>
</dbReference>
<evidence type="ECO:0000256" key="2">
    <source>
        <dbReference type="SAM" id="SignalP"/>
    </source>
</evidence>
<name>A0A919MJF1_9ACTN</name>
<protein>
    <recommendedName>
        <fullName evidence="5">Lipoprotein</fullName>
    </recommendedName>
</protein>
<gene>
    <name evidence="3" type="ORF">Ani05nite_52880</name>
</gene>
<dbReference type="InterPro" id="IPR006311">
    <property type="entry name" value="TAT_signal"/>
</dbReference>
<evidence type="ECO:0000256" key="1">
    <source>
        <dbReference type="SAM" id="MobiDB-lite"/>
    </source>
</evidence>
<evidence type="ECO:0000313" key="4">
    <source>
        <dbReference type="Proteomes" id="UP000647172"/>
    </source>
</evidence>
<proteinExistence type="predicted"/>